<feature type="transmembrane region" description="Helical" evidence="6">
    <location>
        <begin position="71"/>
        <end position="96"/>
    </location>
</feature>
<evidence type="ECO:0000313" key="9">
    <source>
        <dbReference type="Proteomes" id="UP000078292"/>
    </source>
</evidence>
<proteinExistence type="inferred from homology"/>
<dbReference type="SUPFAM" id="SSF56784">
    <property type="entry name" value="HAD-like"/>
    <property type="match status" value="1"/>
</dbReference>
<dbReference type="SUPFAM" id="SSF81665">
    <property type="entry name" value="Calcium ATPase, transmembrane domain M"/>
    <property type="match status" value="1"/>
</dbReference>
<organism evidence="8 9">
    <name type="scientific">Enteractinococcus helveticum</name>
    <dbReference type="NCBI Taxonomy" id="1837282"/>
    <lineage>
        <taxon>Bacteria</taxon>
        <taxon>Bacillati</taxon>
        <taxon>Actinomycetota</taxon>
        <taxon>Actinomycetes</taxon>
        <taxon>Micrococcales</taxon>
        <taxon>Micrococcaceae</taxon>
    </lineage>
</organism>
<dbReference type="InterPro" id="IPR051014">
    <property type="entry name" value="Cation_Transport_ATPase_IB"/>
</dbReference>
<feature type="domain" description="P-type ATPase A" evidence="7">
    <location>
        <begin position="125"/>
        <end position="222"/>
    </location>
</feature>
<evidence type="ECO:0000256" key="3">
    <source>
        <dbReference type="ARBA" id="ARBA00022692"/>
    </source>
</evidence>
<comment type="subcellular location">
    <subcellularLocation>
        <location evidence="1">Cell membrane</location>
        <topology evidence="1">Multi-pass membrane protein</topology>
    </subcellularLocation>
</comment>
<evidence type="ECO:0000313" key="8">
    <source>
        <dbReference type="EMBL" id="OAV63129.1"/>
    </source>
</evidence>
<keyword evidence="6" id="KW-0479">Metal-binding</keyword>
<dbReference type="GO" id="GO:0016887">
    <property type="term" value="F:ATP hydrolysis activity"/>
    <property type="evidence" value="ECO:0007669"/>
    <property type="project" value="InterPro"/>
</dbReference>
<dbReference type="InterPro" id="IPR023298">
    <property type="entry name" value="ATPase_P-typ_TM_dom_sf"/>
</dbReference>
<accession>A0A1B7M3L6</accession>
<keyword evidence="9" id="KW-1185">Reference proteome</keyword>
<feature type="transmembrane region" description="Helical" evidence="6">
    <location>
        <begin position="238"/>
        <end position="256"/>
    </location>
</feature>
<dbReference type="InterPro" id="IPR027256">
    <property type="entry name" value="P-typ_ATPase_IB"/>
</dbReference>
<keyword evidence="5 6" id="KW-0472">Membrane</keyword>
<dbReference type="InterPro" id="IPR001757">
    <property type="entry name" value="P_typ_ATPase"/>
</dbReference>
<dbReference type="GO" id="GO:0046872">
    <property type="term" value="F:metal ion binding"/>
    <property type="evidence" value="ECO:0007669"/>
    <property type="project" value="UniProtKB-KW"/>
</dbReference>
<dbReference type="PANTHER" id="PTHR48085:SF5">
    <property type="entry name" value="CADMIUM_ZINC-TRANSPORTING ATPASE HMA4-RELATED"/>
    <property type="match status" value="1"/>
</dbReference>
<dbReference type="RefSeq" id="WP_043056651.1">
    <property type="nucleotide sequence ID" value="NZ_LXEY01000003.1"/>
</dbReference>
<dbReference type="InterPro" id="IPR036412">
    <property type="entry name" value="HAD-like_sf"/>
</dbReference>
<gene>
    <name evidence="8" type="ORF">A6F49_02960</name>
</gene>
<dbReference type="NCBIfam" id="TIGR01512">
    <property type="entry name" value="ATPase-IB2_Cd"/>
    <property type="match status" value="1"/>
</dbReference>
<dbReference type="OrthoDB" id="7059309at2"/>
<comment type="caution">
    <text evidence="8">The sequence shown here is derived from an EMBL/GenBank/DDBJ whole genome shotgun (WGS) entry which is preliminary data.</text>
</comment>
<keyword evidence="6" id="KW-0547">Nucleotide-binding</keyword>
<dbReference type="NCBIfam" id="TIGR01525">
    <property type="entry name" value="ATPase-IB_hvy"/>
    <property type="match status" value="1"/>
</dbReference>
<dbReference type="EMBL" id="LXEY01000003">
    <property type="protein sequence ID" value="OAV63129.1"/>
    <property type="molecule type" value="Genomic_DNA"/>
</dbReference>
<sequence>MEPKFHSIRHPLLHPIVLFVAAGLGLGVIFFFTSLDLQLAITAYVVIGITLLITLVDMFKTLKAGHWGLDILAVVAMISTLAVEEYLAGMIIALMLTGGEALEDMAAGRASRELDSLINRRPTFAYRLEADGTTMARVAITEVEVADVLVVRGSEVIPVDGELLSARASLDESSVTGEAMPVTKYPGDAIISGTVNGSETFQMRATTTAVDSQYAKIVQLVEEAVQSRAPMVRLADRYAVPFTIVALLVAGIAWWYSADPVRFAEVLVVATPCPLLIGAPVAFMGGMSSAATANVIVKDGGTLERLARVKTAAFDKTGTLTQGQPTVARIETVGGTEMETLQLAASAEQYSVHVFAEPIVQQARQQGLELIAIDHAQEVATNGVEATTVSGQRLRVGKSAFIAEVTPGFEELKLTAGETAVYVSCNDQLVGIIVLADPLREAATATIDWLADHGVEQMVMVTGDMESTAQAIAQEIGFRSEQVHASMTPTDKVDVVNAMKSPTLMVGDGINDAPILAAADIGIAMGARGSTAASESADAVITSERFARLADVTHIAKRTVSIALQSIWFGMAVSIGLMAVAAFGYLPATFGALMQEIVDIIAIVIALQALRLHRQLPSPHIGERSGLHQSLSIKG</sequence>
<feature type="transmembrane region" description="Helical" evidence="6">
    <location>
        <begin position="12"/>
        <end position="32"/>
    </location>
</feature>
<dbReference type="STRING" id="1837282.A6F49_02960"/>
<feature type="transmembrane region" description="Helical" evidence="6">
    <location>
        <begin position="39"/>
        <end position="59"/>
    </location>
</feature>
<dbReference type="GO" id="GO:0015086">
    <property type="term" value="F:cadmium ion transmembrane transporter activity"/>
    <property type="evidence" value="ECO:0007669"/>
    <property type="project" value="TreeGrafter"/>
</dbReference>
<dbReference type="Proteomes" id="UP000078292">
    <property type="component" value="Unassembled WGS sequence"/>
</dbReference>
<dbReference type="Pfam" id="PF00702">
    <property type="entry name" value="Hydrolase"/>
    <property type="match status" value="1"/>
</dbReference>
<dbReference type="NCBIfam" id="TIGR01494">
    <property type="entry name" value="ATPase_P-type"/>
    <property type="match status" value="1"/>
</dbReference>
<dbReference type="InterPro" id="IPR023214">
    <property type="entry name" value="HAD_sf"/>
</dbReference>
<keyword evidence="6 8" id="KW-0067">ATP-binding</keyword>
<keyword evidence="6" id="KW-1003">Cell membrane</keyword>
<dbReference type="Gene3D" id="3.40.50.1000">
    <property type="entry name" value="HAD superfamily/HAD-like"/>
    <property type="match status" value="1"/>
</dbReference>
<dbReference type="InterPro" id="IPR018303">
    <property type="entry name" value="ATPase_P-typ_P_site"/>
</dbReference>
<evidence type="ECO:0000256" key="2">
    <source>
        <dbReference type="ARBA" id="ARBA00006024"/>
    </source>
</evidence>
<evidence type="ECO:0000256" key="1">
    <source>
        <dbReference type="ARBA" id="ARBA00004651"/>
    </source>
</evidence>
<dbReference type="PRINTS" id="PR00119">
    <property type="entry name" value="CATATPASE"/>
</dbReference>
<name>A0A1B7M3L6_9MICC</name>
<dbReference type="Gene3D" id="2.70.150.10">
    <property type="entry name" value="Calcium-transporting ATPase, cytoplasmic transduction domain A"/>
    <property type="match status" value="1"/>
</dbReference>
<evidence type="ECO:0000256" key="4">
    <source>
        <dbReference type="ARBA" id="ARBA00022989"/>
    </source>
</evidence>
<feature type="transmembrane region" description="Helical" evidence="6">
    <location>
        <begin position="276"/>
        <end position="297"/>
    </location>
</feature>
<dbReference type="GO" id="GO:0005886">
    <property type="term" value="C:plasma membrane"/>
    <property type="evidence" value="ECO:0007669"/>
    <property type="project" value="UniProtKB-SubCell"/>
</dbReference>
<dbReference type="InterPro" id="IPR059000">
    <property type="entry name" value="ATPase_P-type_domA"/>
</dbReference>
<protein>
    <submittedName>
        <fullName evidence="8">Cobalt ABC transporter ATP-binding protein</fullName>
    </submittedName>
</protein>
<dbReference type="InterPro" id="IPR023299">
    <property type="entry name" value="ATPase_P-typ_cyto_dom_N"/>
</dbReference>
<reference evidence="8 9" key="1">
    <citation type="submission" date="2016-04" db="EMBL/GenBank/DDBJ databases">
        <title>First whole genome shotgun sequence of the bacterium Enteractinococcus sp. strain UASWS1574.</title>
        <authorList>
            <person name="Crovadore J."/>
            <person name="Chablais R."/>
            <person name="Lefort F."/>
        </authorList>
    </citation>
    <scope>NUCLEOTIDE SEQUENCE [LARGE SCALE GENOMIC DNA]</scope>
    <source>
        <strain evidence="8 9">UASWS1574</strain>
    </source>
</reference>
<evidence type="ECO:0000256" key="5">
    <source>
        <dbReference type="ARBA" id="ARBA00023136"/>
    </source>
</evidence>
<keyword evidence="3 6" id="KW-0812">Transmembrane</keyword>
<dbReference type="PANTHER" id="PTHR48085">
    <property type="entry name" value="CADMIUM/ZINC-TRANSPORTING ATPASE HMA2-RELATED"/>
    <property type="match status" value="1"/>
</dbReference>
<comment type="similarity">
    <text evidence="2 6">Belongs to the cation transport ATPase (P-type) (TC 3.A.3) family. Type IB subfamily.</text>
</comment>
<dbReference type="InterPro" id="IPR008250">
    <property type="entry name" value="ATPase_P-typ_transduc_dom_A_sf"/>
</dbReference>
<evidence type="ECO:0000256" key="6">
    <source>
        <dbReference type="RuleBase" id="RU362081"/>
    </source>
</evidence>
<dbReference type="SUPFAM" id="SSF81653">
    <property type="entry name" value="Calcium ATPase, transduction domain A"/>
    <property type="match status" value="1"/>
</dbReference>
<dbReference type="Pfam" id="PF00122">
    <property type="entry name" value="E1-E2_ATPase"/>
    <property type="match status" value="1"/>
</dbReference>
<evidence type="ECO:0000259" key="7">
    <source>
        <dbReference type="Pfam" id="PF00122"/>
    </source>
</evidence>
<dbReference type="PROSITE" id="PS00154">
    <property type="entry name" value="ATPASE_E1_E2"/>
    <property type="match status" value="1"/>
</dbReference>
<dbReference type="GO" id="GO:0005524">
    <property type="term" value="F:ATP binding"/>
    <property type="evidence" value="ECO:0007669"/>
    <property type="project" value="UniProtKB-UniRule"/>
</dbReference>
<dbReference type="Gene3D" id="3.40.1110.10">
    <property type="entry name" value="Calcium-transporting ATPase, cytoplasmic domain N"/>
    <property type="match status" value="1"/>
</dbReference>
<dbReference type="GO" id="GO:0019829">
    <property type="term" value="F:ATPase-coupled monoatomic cation transmembrane transporter activity"/>
    <property type="evidence" value="ECO:0007669"/>
    <property type="project" value="InterPro"/>
</dbReference>
<keyword evidence="4 6" id="KW-1133">Transmembrane helix</keyword>
<dbReference type="AlphaFoldDB" id="A0A1B7M3L6"/>
<feature type="transmembrane region" description="Helical" evidence="6">
    <location>
        <begin position="567"/>
        <end position="586"/>
    </location>
</feature>